<accession>A0A1Z4N2Q6</accession>
<dbReference type="EMBL" id="AP018248">
    <property type="protein sequence ID" value="BAY99993.1"/>
    <property type="molecule type" value="Genomic_DNA"/>
</dbReference>
<organism evidence="1 2">
    <name type="scientific">Tolypothrix tenuis PCC 7101</name>
    <dbReference type="NCBI Taxonomy" id="231146"/>
    <lineage>
        <taxon>Bacteria</taxon>
        <taxon>Bacillati</taxon>
        <taxon>Cyanobacteriota</taxon>
        <taxon>Cyanophyceae</taxon>
        <taxon>Nostocales</taxon>
        <taxon>Tolypothrichaceae</taxon>
        <taxon>Tolypothrix</taxon>
    </lineage>
</organism>
<evidence type="ECO:0000313" key="1">
    <source>
        <dbReference type="EMBL" id="BAY99993.1"/>
    </source>
</evidence>
<gene>
    <name evidence="1" type="ORF">NIES37_39760</name>
</gene>
<reference evidence="1 2" key="1">
    <citation type="submission" date="2017-06" db="EMBL/GenBank/DDBJ databases">
        <title>Genome sequencing of cyanobaciteial culture collection at National Institute for Environmental Studies (NIES).</title>
        <authorList>
            <person name="Hirose Y."/>
            <person name="Shimura Y."/>
            <person name="Fujisawa T."/>
            <person name="Nakamura Y."/>
            <person name="Kawachi M."/>
        </authorList>
    </citation>
    <scope>NUCLEOTIDE SEQUENCE [LARGE SCALE GENOMIC DNA]</scope>
    <source>
        <strain evidence="1 2">NIES-37</strain>
    </source>
</reference>
<proteinExistence type="predicted"/>
<keyword evidence="2" id="KW-1185">Reference proteome</keyword>
<sequence>MNKLNKLTLSIVGIPIISTIGVSSAYALEIPNPLVKVFDQWQEQLSSLDKYIDSVVSGKLENLSESLQGDLQAAVNESVGALGLPDATETREKIEEIAALNNSAVNSVDKVSNEIDRQITRADSDTTLSKEGQELTKQQVKKTQTSIEQVQADASAAQDDVVTQNVMKRMAQQNTQIAGILGAMRTDGLKSKQSQDLANLNLTNISRSLDGQNQVRQKETVGQGFSNLRTASQARLF</sequence>
<dbReference type="Proteomes" id="UP000218785">
    <property type="component" value="Chromosome"/>
</dbReference>
<dbReference type="RefSeq" id="WP_096578542.1">
    <property type="nucleotide sequence ID" value="NZ_CAWNJS010000001.1"/>
</dbReference>
<name>A0A1Z4N2Q6_9CYAN</name>
<evidence type="ECO:0000313" key="2">
    <source>
        <dbReference type="Proteomes" id="UP000218785"/>
    </source>
</evidence>
<dbReference type="AlphaFoldDB" id="A0A1Z4N2Q6"/>
<dbReference type="KEGG" id="ttq:NIES37_39760"/>
<protein>
    <submittedName>
        <fullName evidence="1">Uncharacterized protein</fullName>
    </submittedName>
</protein>